<dbReference type="GO" id="GO:0005829">
    <property type="term" value="C:cytosol"/>
    <property type="evidence" value="ECO:0007669"/>
    <property type="project" value="TreeGrafter"/>
</dbReference>
<dbReference type="SUPFAM" id="SSF53474">
    <property type="entry name" value="alpha/beta-Hydrolases"/>
    <property type="match status" value="1"/>
</dbReference>
<dbReference type="PANTHER" id="PTHR42881:SF13">
    <property type="entry name" value="PROLYL ENDOPEPTIDASE"/>
    <property type="match status" value="1"/>
</dbReference>
<dbReference type="InterPro" id="IPR002470">
    <property type="entry name" value="Peptidase_S9A"/>
</dbReference>
<name>A0A9P1DCJ5_9DINO</name>
<gene>
    <name evidence="4" type="ORF">C1SCF055_LOCUS32754</name>
</gene>
<organism evidence="4">
    <name type="scientific">Cladocopium goreaui</name>
    <dbReference type="NCBI Taxonomy" id="2562237"/>
    <lineage>
        <taxon>Eukaryota</taxon>
        <taxon>Sar</taxon>
        <taxon>Alveolata</taxon>
        <taxon>Dinophyceae</taxon>
        <taxon>Suessiales</taxon>
        <taxon>Symbiodiniaceae</taxon>
        <taxon>Cladocopium</taxon>
    </lineage>
</organism>
<accession>A0A9P1DCJ5</accession>
<evidence type="ECO:0000259" key="3">
    <source>
        <dbReference type="Pfam" id="PF00326"/>
    </source>
</evidence>
<dbReference type="EMBL" id="CAMXCT020003988">
    <property type="protein sequence ID" value="CAL1160561.1"/>
    <property type="molecule type" value="Genomic_DNA"/>
</dbReference>
<keyword evidence="2" id="KW-0720">Serine protease</keyword>
<dbReference type="EC" id="3.4.21.-" evidence="2"/>
<dbReference type="EMBL" id="CAMXCT030003988">
    <property type="protein sequence ID" value="CAL4794498.1"/>
    <property type="molecule type" value="Genomic_DNA"/>
</dbReference>
<comment type="caution">
    <text evidence="4">The sequence shown here is derived from an EMBL/GenBank/DDBJ whole genome shotgun (WGS) entry which is preliminary data.</text>
</comment>
<comment type="similarity">
    <text evidence="1 2">Belongs to the peptidase S9A family.</text>
</comment>
<dbReference type="PANTHER" id="PTHR42881">
    <property type="entry name" value="PROLYL ENDOPEPTIDASE"/>
    <property type="match status" value="1"/>
</dbReference>
<feature type="non-terminal residue" evidence="4">
    <location>
        <position position="1"/>
    </location>
</feature>
<evidence type="ECO:0000313" key="4">
    <source>
        <dbReference type="EMBL" id="CAI4007186.1"/>
    </source>
</evidence>
<keyword evidence="6" id="KW-1185">Reference proteome</keyword>
<dbReference type="Gene3D" id="3.40.50.1820">
    <property type="entry name" value="alpha/beta hydrolase"/>
    <property type="match status" value="1"/>
</dbReference>
<keyword evidence="2" id="KW-0645">Protease</keyword>
<evidence type="ECO:0000256" key="1">
    <source>
        <dbReference type="ARBA" id="ARBA00005228"/>
    </source>
</evidence>
<dbReference type="InterPro" id="IPR001375">
    <property type="entry name" value="Peptidase_S9_cat"/>
</dbReference>
<evidence type="ECO:0000313" key="6">
    <source>
        <dbReference type="Proteomes" id="UP001152797"/>
    </source>
</evidence>
<dbReference type="AlphaFoldDB" id="A0A9P1DCJ5"/>
<proteinExistence type="inferred from homology"/>
<evidence type="ECO:0000256" key="2">
    <source>
        <dbReference type="RuleBase" id="RU368024"/>
    </source>
</evidence>
<evidence type="ECO:0000313" key="5">
    <source>
        <dbReference type="EMBL" id="CAL4794498.1"/>
    </source>
</evidence>
<reference evidence="5 6" key="2">
    <citation type="submission" date="2024-05" db="EMBL/GenBank/DDBJ databases">
        <authorList>
            <person name="Chen Y."/>
            <person name="Shah S."/>
            <person name="Dougan E. K."/>
            <person name="Thang M."/>
            <person name="Chan C."/>
        </authorList>
    </citation>
    <scope>NUCLEOTIDE SEQUENCE [LARGE SCALE GENOMIC DNA]</scope>
</reference>
<dbReference type="GO" id="GO:0004252">
    <property type="term" value="F:serine-type endopeptidase activity"/>
    <property type="evidence" value="ECO:0007669"/>
    <property type="project" value="UniProtKB-UniRule"/>
</dbReference>
<dbReference type="GO" id="GO:0070012">
    <property type="term" value="F:oligopeptidase activity"/>
    <property type="evidence" value="ECO:0007669"/>
    <property type="project" value="TreeGrafter"/>
</dbReference>
<dbReference type="PRINTS" id="PR00862">
    <property type="entry name" value="PROLIGOPTASE"/>
</dbReference>
<feature type="domain" description="Peptidase S9 prolyl oligopeptidase catalytic" evidence="3">
    <location>
        <begin position="4"/>
        <end position="136"/>
    </location>
</feature>
<keyword evidence="2" id="KW-0378">Hydrolase</keyword>
<dbReference type="GO" id="GO:0006508">
    <property type="term" value="P:proteolysis"/>
    <property type="evidence" value="ECO:0007669"/>
    <property type="project" value="UniProtKB-KW"/>
</dbReference>
<dbReference type="EMBL" id="CAMXCT010003988">
    <property type="protein sequence ID" value="CAI4007186.1"/>
    <property type="molecule type" value="Genomic_DNA"/>
</dbReference>
<dbReference type="InterPro" id="IPR051167">
    <property type="entry name" value="Prolyl_oligopep/macrocyclase"/>
</dbReference>
<protein>
    <recommendedName>
        <fullName evidence="2">Prolyl endopeptidase</fullName>
        <ecNumber evidence="2">3.4.21.-</ecNumber>
    </recommendedName>
</protein>
<sequence>VGNMLVREKRELLGAVVCQVPLLDMKRYSQLLAGASWMGEYGDPSTSDWDQFLHQYSPYHLLKEDSTYPAALFMTSTRDDRVHPGHARKMVAKLLEHPTAKENTFYYENIEGGHGVAADNKQRAFMQVVRFAFLWRTLMNEKLPESLKELL</sequence>
<dbReference type="InterPro" id="IPR029058">
    <property type="entry name" value="AB_hydrolase_fold"/>
</dbReference>
<reference evidence="4" key="1">
    <citation type="submission" date="2022-10" db="EMBL/GenBank/DDBJ databases">
        <authorList>
            <person name="Chen Y."/>
            <person name="Dougan E. K."/>
            <person name="Chan C."/>
            <person name="Rhodes N."/>
            <person name="Thang M."/>
        </authorList>
    </citation>
    <scope>NUCLEOTIDE SEQUENCE</scope>
</reference>
<dbReference type="Pfam" id="PF00326">
    <property type="entry name" value="Peptidase_S9"/>
    <property type="match status" value="1"/>
</dbReference>
<dbReference type="OrthoDB" id="248387at2759"/>
<dbReference type="Proteomes" id="UP001152797">
    <property type="component" value="Unassembled WGS sequence"/>
</dbReference>